<proteinExistence type="predicted"/>
<dbReference type="RefSeq" id="WP_015202709.1">
    <property type="nucleotide sequence ID" value="NC_019753.1"/>
</dbReference>
<dbReference type="OrthoDB" id="582924at2"/>
<dbReference type="AlphaFoldDB" id="K9VYI1"/>
<gene>
    <name evidence="2" type="ORF">Cri9333_1702</name>
</gene>
<keyword evidence="1" id="KW-0812">Transmembrane</keyword>
<keyword evidence="3" id="KW-1185">Reference proteome</keyword>
<protein>
    <recommendedName>
        <fullName evidence="4">Prepilin-type N-terminal cleavage/methylation domain-containing protein</fullName>
    </recommendedName>
</protein>
<name>K9VYI1_9CYAN</name>
<keyword evidence="1" id="KW-1133">Transmembrane helix</keyword>
<keyword evidence="1" id="KW-0472">Membrane</keyword>
<accession>K9VYI1</accession>
<evidence type="ECO:0000313" key="2">
    <source>
        <dbReference type="EMBL" id="AFZ12589.1"/>
    </source>
</evidence>
<dbReference type="KEGG" id="cep:Cri9333_1702"/>
<organism evidence="2 3">
    <name type="scientific">Crinalium epipsammum PCC 9333</name>
    <dbReference type="NCBI Taxonomy" id="1173022"/>
    <lineage>
        <taxon>Bacteria</taxon>
        <taxon>Bacillati</taxon>
        <taxon>Cyanobacteriota</taxon>
        <taxon>Cyanophyceae</taxon>
        <taxon>Gomontiellales</taxon>
        <taxon>Gomontiellaceae</taxon>
        <taxon>Crinalium</taxon>
    </lineage>
</organism>
<evidence type="ECO:0000313" key="3">
    <source>
        <dbReference type="Proteomes" id="UP000010472"/>
    </source>
</evidence>
<evidence type="ECO:0000256" key="1">
    <source>
        <dbReference type="SAM" id="Phobius"/>
    </source>
</evidence>
<dbReference type="STRING" id="1173022.Cri9333_1702"/>
<dbReference type="eggNOG" id="COG2165">
    <property type="taxonomic scope" value="Bacteria"/>
</dbReference>
<dbReference type="EMBL" id="CP003620">
    <property type="protein sequence ID" value="AFZ12589.1"/>
    <property type="molecule type" value="Genomic_DNA"/>
</dbReference>
<dbReference type="HOGENOM" id="CLU_1003693_0_0_3"/>
<dbReference type="Proteomes" id="UP000010472">
    <property type="component" value="Chromosome"/>
</dbReference>
<reference evidence="2 3" key="1">
    <citation type="submission" date="2012-06" db="EMBL/GenBank/DDBJ databases">
        <title>Finished chromosome of genome of Crinalium epipsammum PCC 9333.</title>
        <authorList>
            <consortium name="US DOE Joint Genome Institute"/>
            <person name="Gugger M."/>
            <person name="Coursin T."/>
            <person name="Rippka R."/>
            <person name="Tandeau De Marsac N."/>
            <person name="Huntemann M."/>
            <person name="Wei C.-L."/>
            <person name="Han J."/>
            <person name="Detter J.C."/>
            <person name="Han C."/>
            <person name="Tapia R."/>
            <person name="Davenport K."/>
            <person name="Daligault H."/>
            <person name="Erkkila T."/>
            <person name="Gu W."/>
            <person name="Munk A.C.C."/>
            <person name="Teshima H."/>
            <person name="Xu Y."/>
            <person name="Chain P."/>
            <person name="Chen A."/>
            <person name="Krypides N."/>
            <person name="Mavromatis K."/>
            <person name="Markowitz V."/>
            <person name="Szeto E."/>
            <person name="Ivanova N."/>
            <person name="Mikhailova N."/>
            <person name="Ovchinnikova G."/>
            <person name="Pagani I."/>
            <person name="Pati A."/>
            <person name="Goodwin L."/>
            <person name="Peters L."/>
            <person name="Pitluck S."/>
            <person name="Woyke T."/>
            <person name="Kerfeld C."/>
        </authorList>
    </citation>
    <scope>NUCLEOTIDE SEQUENCE [LARGE SCALE GENOMIC DNA]</scope>
    <source>
        <strain evidence="2 3">PCC 9333</strain>
    </source>
</reference>
<feature type="transmembrane region" description="Helical" evidence="1">
    <location>
        <begin position="21"/>
        <end position="46"/>
    </location>
</feature>
<sequence>MKRNIYKSLKITTQGKKKADVGFTLIELLLAASLMGIVITVSGWGLSAILLANARGEAESVVSNNLARAIDFISDDIKTANSASTTPPSNVWTDLGHASASAKLYLQIPIKNIESFPSVGISTFTINSHGLANGDPVILAGSGTLPAPFVKNSVYYVINTATNTFDLSTTVGGSAVVATSAGTGTIVANNLVIYYIRDNTGTWLDPKTVNRSNGPCSTATKCYALVDAIADDGFGFTATVTNSRQVNLSLKGRLNKNNNNKSTTTLSTQAFVRNTPP</sequence>
<evidence type="ECO:0008006" key="4">
    <source>
        <dbReference type="Google" id="ProtNLM"/>
    </source>
</evidence>